<name>A0ABP5IXH6_9MICO</name>
<evidence type="ECO:0000313" key="2">
    <source>
        <dbReference type="EMBL" id="GAA2106483.1"/>
    </source>
</evidence>
<dbReference type="Gene3D" id="3.20.20.190">
    <property type="entry name" value="Phosphatidylinositol (PI) phosphodiesterase"/>
    <property type="match status" value="1"/>
</dbReference>
<dbReference type="PANTHER" id="PTHR43805">
    <property type="entry name" value="GLYCEROPHOSPHORYL DIESTER PHOSPHODIESTERASE"/>
    <property type="match status" value="1"/>
</dbReference>
<evidence type="ECO:0000313" key="3">
    <source>
        <dbReference type="Proteomes" id="UP001500984"/>
    </source>
</evidence>
<dbReference type="PANTHER" id="PTHR43805:SF1">
    <property type="entry name" value="GP-PDE DOMAIN-CONTAINING PROTEIN"/>
    <property type="match status" value="1"/>
</dbReference>
<gene>
    <name evidence="2" type="ORF">GCM10009823_32570</name>
</gene>
<dbReference type="RefSeq" id="WP_291799052.1">
    <property type="nucleotide sequence ID" value="NZ_BAAAPZ010000019.1"/>
</dbReference>
<keyword evidence="3" id="KW-1185">Reference proteome</keyword>
<dbReference type="Proteomes" id="UP001500984">
    <property type="component" value="Unassembled WGS sequence"/>
</dbReference>
<comment type="caution">
    <text evidence="2">The sequence shown here is derived from an EMBL/GenBank/DDBJ whole genome shotgun (WGS) entry which is preliminary data.</text>
</comment>
<feature type="domain" description="GP-PDE" evidence="1">
    <location>
        <begin position="11"/>
        <end position="256"/>
    </location>
</feature>
<dbReference type="InterPro" id="IPR030395">
    <property type="entry name" value="GP_PDE_dom"/>
</dbReference>
<dbReference type="SUPFAM" id="SSF51695">
    <property type="entry name" value="PLC-like phosphodiesterases"/>
    <property type="match status" value="1"/>
</dbReference>
<dbReference type="EMBL" id="BAAAPZ010000019">
    <property type="protein sequence ID" value="GAA2106483.1"/>
    <property type="molecule type" value="Genomic_DNA"/>
</dbReference>
<dbReference type="PROSITE" id="PS51704">
    <property type="entry name" value="GP_PDE"/>
    <property type="match status" value="1"/>
</dbReference>
<proteinExistence type="predicted"/>
<organism evidence="2 3">
    <name type="scientific">Brevibacterium salitolerans</name>
    <dbReference type="NCBI Taxonomy" id="1403566"/>
    <lineage>
        <taxon>Bacteria</taxon>
        <taxon>Bacillati</taxon>
        <taxon>Actinomycetota</taxon>
        <taxon>Actinomycetes</taxon>
        <taxon>Micrococcales</taxon>
        <taxon>Brevibacteriaceae</taxon>
        <taxon>Brevibacterium</taxon>
    </lineage>
</organism>
<dbReference type="Pfam" id="PF03009">
    <property type="entry name" value="GDPD"/>
    <property type="match status" value="1"/>
</dbReference>
<evidence type="ECO:0000259" key="1">
    <source>
        <dbReference type="PROSITE" id="PS51704"/>
    </source>
</evidence>
<accession>A0ABP5IXH6</accession>
<sequence length="260" mass="27581">MPHPYLHGDGPQVLAHRGLVTADMAADGVVENSAAAVAAAEHAGALWVESDCHLTLDGTVVLFHDDSLERLTGDPRKLAEVTYEELAALMAPRGGLLTLGRALEEFPRLRFNIDVKADAAAAPAGALVGPHWRRCLLTSFSERRRRIALRAASSVAGGRRPATSPGEARTAALLLAATAGSQRGLSRALRGLDALQIPERAGRLRVFTPAVVSAAHRAGVDVHVWTVNEPERMRALVRAGADGIVTDRCDLALRVLDRAG</sequence>
<protein>
    <submittedName>
        <fullName evidence="2">Glycerophosphodiester phosphodiesterase</fullName>
    </submittedName>
</protein>
<reference evidence="3" key="1">
    <citation type="journal article" date="2019" name="Int. J. Syst. Evol. Microbiol.">
        <title>The Global Catalogue of Microorganisms (GCM) 10K type strain sequencing project: providing services to taxonomists for standard genome sequencing and annotation.</title>
        <authorList>
            <consortium name="The Broad Institute Genomics Platform"/>
            <consortium name="The Broad Institute Genome Sequencing Center for Infectious Disease"/>
            <person name="Wu L."/>
            <person name="Ma J."/>
        </authorList>
    </citation>
    <scope>NUCLEOTIDE SEQUENCE [LARGE SCALE GENOMIC DNA]</scope>
    <source>
        <strain evidence="3">JCM 15900</strain>
    </source>
</reference>
<dbReference type="InterPro" id="IPR017946">
    <property type="entry name" value="PLC-like_Pdiesterase_TIM-brl"/>
</dbReference>